<evidence type="ECO:0000256" key="1">
    <source>
        <dbReference type="SAM" id="MobiDB-lite"/>
    </source>
</evidence>
<organism evidence="2 3">
    <name type="scientific">Triparma columacea</name>
    <dbReference type="NCBI Taxonomy" id="722753"/>
    <lineage>
        <taxon>Eukaryota</taxon>
        <taxon>Sar</taxon>
        <taxon>Stramenopiles</taxon>
        <taxon>Ochrophyta</taxon>
        <taxon>Bolidophyceae</taxon>
        <taxon>Parmales</taxon>
        <taxon>Triparmaceae</taxon>
        <taxon>Triparma</taxon>
    </lineage>
</organism>
<dbReference type="EMBL" id="BRYA01000606">
    <property type="protein sequence ID" value="GMI25314.1"/>
    <property type="molecule type" value="Genomic_DNA"/>
</dbReference>
<dbReference type="Proteomes" id="UP001165065">
    <property type="component" value="Unassembled WGS sequence"/>
</dbReference>
<gene>
    <name evidence="2" type="ORF">TrCOL_g11913</name>
</gene>
<dbReference type="PANTHER" id="PTHR33638:SF1">
    <property type="entry name" value="SELENOPROTEIN H"/>
    <property type="match status" value="1"/>
</dbReference>
<feature type="region of interest" description="Disordered" evidence="1">
    <location>
        <begin position="1"/>
        <end position="33"/>
    </location>
</feature>
<comment type="caution">
    <text evidence="2">The sequence shown here is derived from an EMBL/GenBank/DDBJ whole genome shotgun (WGS) entry which is preliminary data.</text>
</comment>
<sequence>MAKKTNSPKKKAAKPAAKTKASTKASSSSASGSLPVFRTRAAKVEQGLKGIAKVVINAEKPNKGAFVITIGSKKVVNLTGLKRPFPKLKALDMDDVIEDCKSKL</sequence>
<proteinExistence type="predicted"/>
<evidence type="ECO:0000313" key="2">
    <source>
        <dbReference type="EMBL" id="GMI25314.1"/>
    </source>
</evidence>
<feature type="compositionally biased region" description="Basic residues" evidence="1">
    <location>
        <begin position="1"/>
        <end position="13"/>
    </location>
</feature>
<reference evidence="3" key="1">
    <citation type="journal article" date="2023" name="Commun. Biol.">
        <title>Genome analysis of Parmales, the sister group of diatoms, reveals the evolutionary specialization of diatoms from phago-mixotrophs to photoautotrophs.</title>
        <authorList>
            <person name="Ban H."/>
            <person name="Sato S."/>
            <person name="Yoshikawa S."/>
            <person name="Yamada K."/>
            <person name="Nakamura Y."/>
            <person name="Ichinomiya M."/>
            <person name="Sato N."/>
            <person name="Blanc-Mathieu R."/>
            <person name="Endo H."/>
            <person name="Kuwata A."/>
            <person name="Ogata H."/>
        </authorList>
    </citation>
    <scope>NUCLEOTIDE SEQUENCE [LARGE SCALE GENOMIC DNA]</scope>
</reference>
<keyword evidence="3" id="KW-1185">Reference proteome</keyword>
<dbReference type="OrthoDB" id="1933874at2759"/>
<dbReference type="GO" id="GO:0005794">
    <property type="term" value="C:Golgi apparatus"/>
    <property type="evidence" value="ECO:0007669"/>
    <property type="project" value="TreeGrafter"/>
</dbReference>
<evidence type="ECO:0000313" key="3">
    <source>
        <dbReference type="Proteomes" id="UP001165065"/>
    </source>
</evidence>
<dbReference type="AlphaFoldDB" id="A0A9W7FYZ7"/>
<protein>
    <recommendedName>
        <fullName evidence="4">Selenoprotein H</fullName>
    </recommendedName>
</protein>
<name>A0A9W7FYZ7_9STRA</name>
<dbReference type="InterPro" id="IPR052674">
    <property type="entry name" value="SelWTH-like"/>
</dbReference>
<feature type="compositionally biased region" description="Low complexity" evidence="1">
    <location>
        <begin position="14"/>
        <end position="31"/>
    </location>
</feature>
<evidence type="ECO:0008006" key="4">
    <source>
        <dbReference type="Google" id="ProtNLM"/>
    </source>
</evidence>
<accession>A0A9W7FYZ7</accession>
<dbReference type="PANTHER" id="PTHR33638">
    <property type="entry name" value="SELENOPROTEIN H"/>
    <property type="match status" value="1"/>
</dbReference>